<keyword evidence="2" id="KW-0732">Signal</keyword>
<dbReference type="EMBL" id="BAAAUV010000016">
    <property type="protein sequence ID" value="GAA3226860.1"/>
    <property type="molecule type" value="Genomic_DNA"/>
</dbReference>
<evidence type="ECO:0000256" key="2">
    <source>
        <dbReference type="SAM" id="SignalP"/>
    </source>
</evidence>
<dbReference type="InterPro" id="IPR008613">
    <property type="entry name" value="Excalibur_Ca-bd_domain"/>
</dbReference>
<evidence type="ECO:0000259" key="3">
    <source>
        <dbReference type="PROSITE" id="PS51841"/>
    </source>
</evidence>
<feature type="chain" id="PRO_5046028536" description="LTD domain-containing protein" evidence="2">
    <location>
        <begin position="25"/>
        <end position="190"/>
    </location>
</feature>
<dbReference type="Proteomes" id="UP001501237">
    <property type="component" value="Unassembled WGS sequence"/>
</dbReference>
<accession>A0ABP6QFN5</accession>
<dbReference type="SMART" id="SM00894">
    <property type="entry name" value="Excalibur"/>
    <property type="match status" value="1"/>
</dbReference>
<comment type="caution">
    <text evidence="4">The sequence shown here is derived from an EMBL/GenBank/DDBJ whole genome shotgun (WGS) entry which is preliminary data.</text>
</comment>
<feature type="region of interest" description="Disordered" evidence="1">
    <location>
        <begin position="130"/>
        <end position="156"/>
    </location>
</feature>
<dbReference type="InterPro" id="IPR036415">
    <property type="entry name" value="Lamin_tail_dom_sf"/>
</dbReference>
<sequence>MRLVLAGAAAAALALAAVPGAAQAAAPTVKIVKVLYDPSGKDTRENAQLVREYVVIKNTGRKAVKLKGWTLKDVENHVYRFKNIKLKAKASLTVHTGKGRDGAKHVYMNRGWYIWNNIADTATLRNAAGRKVSTRSWNRKPTPPPPPAGNDPRFSTCTEAKASGYGPYYQGSDPEYYWYQDRDKDGVVCE</sequence>
<organism evidence="4 5">
    <name type="scientific">Actinocorallia longicatena</name>
    <dbReference type="NCBI Taxonomy" id="111803"/>
    <lineage>
        <taxon>Bacteria</taxon>
        <taxon>Bacillati</taxon>
        <taxon>Actinomycetota</taxon>
        <taxon>Actinomycetes</taxon>
        <taxon>Streptosporangiales</taxon>
        <taxon>Thermomonosporaceae</taxon>
        <taxon>Actinocorallia</taxon>
    </lineage>
</organism>
<dbReference type="InterPro" id="IPR001322">
    <property type="entry name" value="Lamin_tail_dom"/>
</dbReference>
<gene>
    <name evidence="4" type="ORF">GCM10010468_55390</name>
</gene>
<feature type="domain" description="LTD" evidence="3">
    <location>
        <begin position="18"/>
        <end position="139"/>
    </location>
</feature>
<dbReference type="Gene3D" id="2.60.40.1260">
    <property type="entry name" value="Lamin Tail domain"/>
    <property type="match status" value="1"/>
</dbReference>
<evidence type="ECO:0000256" key="1">
    <source>
        <dbReference type="SAM" id="MobiDB-lite"/>
    </source>
</evidence>
<proteinExistence type="predicted"/>
<dbReference type="Pfam" id="PF05901">
    <property type="entry name" value="Excalibur"/>
    <property type="match status" value="1"/>
</dbReference>
<evidence type="ECO:0000313" key="4">
    <source>
        <dbReference type="EMBL" id="GAA3226860.1"/>
    </source>
</evidence>
<dbReference type="SUPFAM" id="SSF74853">
    <property type="entry name" value="Lamin A/C globular tail domain"/>
    <property type="match status" value="1"/>
</dbReference>
<dbReference type="Pfam" id="PF00932">
    <property type="entry name" value="LTD"/>
    <property type="match status" value="1"/>
</dbReference>
<name>A0ABP6QFN5_9ACTN</name>
<feature type="signal peptide" evidence="2">
    <location>
        <begin position="1"/>
        <end position="24"/>
    </location>
</feature>
<reference evidence="5" key="1">
    <citation type="journal article" date="2019" name="Int. J. Syst. Evol. Microbiol.">
        <title>The Global Catalogue of Microorganisms (GCM) 10K type strain sequencing project: providing services to taxonomists for standard genome sequencing and annotation.</title>
        <authorList>
            <consortium name="The Broad Institute Genomics Platform"/>
            <consortium name="The Broad Institute Genome Sequencing Center for Infectious Disease"/>
            <person name="Wu L."/>
            <person name="Ma J."/>
        </authorList>
    </citation>
    <scope>NUCLEOTIDE SEQUENCE [LARGE SCALE GENOMIC DNA]</scope>
    <source>
        <strain evidence="5">JCM 9377</strain>
    </source>
</reference>
<keyword evidence="5" id="KW-1185">Reference proteome</keyword>
<dbReference type="RefSeq" id="WP_344833901.1">
    <property type="nucleotide sequence ID" value="NZ_BAAAUV010000016.1"/>
</dbReference>
<evidence type="ECO:0000313" key="5">
    <source>
        <dbReference type="Proteomes" id="UP001501237"/>
    </source>
</evidence>
<protein>
    <recommendedName>
        <fullName evidence="3">LTD domain-containing protein</fullName>
    </recommendedName>
</protein>
<dbReference type="PROSITE" id="PS51841">
    <property type="entry name" value="LTD"/>
    <property type="match status" value="1"/>
</dbReference>